<dbReference type="InterPro" id="IPR036508">
    <property type="entry name" value="Chitin-bd_dom_sf"/>
</dbReference>
<dbReference type="SUPFAM" id="SSF49899">
    <property type="entry name" value="Concanavalin A-like lectins/glucanases"/>
    <property type="match status" value="1"/>
</dbReference>
<dbReference type="Gene3D" id="2.170.140.10">
    <property type="entry name" value="Chitin binding domain"/>
    <property type="match status" value="1"/>
</dbReference>
<keyword evidence="2" id="KW-1185">Reference proteome</keyword>
<name>A0A8J1TCW1_OWEFU</name>
<accession>A0A8J1TCW1</accession>
<dbReference type="OrthoDB" id="76388at2759"/>
<dbReference type="EMBL" id="CAIIXF020000011">
    <property type="protein sequence ID" value="CAH1798792.1"/>
    <property type="molecule type" value="Genomic_DNA"/>
</dbReference>
<comment type="caution">
    <text evidence="1">The sequence shown here is derived from an EMBL/GenBank/DDBJ whole genome shotgun (WGS) entry which is preliminary data.</text>
</comment>
<proteinExistence type="predicted"/>
<reference evidence="1" key="1">
    <citation type="submission" date="2022-03" db="EMBL/GenBank/DDBJ databases">
        <authorList>
            <person name="Martin C."/>
        </authorList>
    </citation>
    <scope>NUCLEOTIDE SEQUENCE</scope>
</reference>
<dbReference type="GO" id="GO:0008061">
    <property type="term" value="F:chitin binding"/>
    <property type="evidence" value="ECO:0007669"/>
    <property type="project" value="InterPro"/>
</dbReference>
<feature type="non-terminal residue" evidence="1">
    <location>
        <position position="1"/>
    </location>
</feature>
<dbReference type="Proteomes" id="UP000749559">
    <property type="component" value="Unassembled WGS sequence"/>
</dbReference>
<dbReference type="SUPFAM" id="SSF57625">
    <property type="entry name" value="Invertebrate chitin-binding proteins"/>
    <property type="match status" value="1"/>
</dbReference>
<dbReference type="InterPro" id="IPR013320">
    <property type="entry name" value="ConA-like_dom_sf"/>
</dbReference>
<protein>
    <submittedName>
        <fullName evidence="1">Uncharacterized protein</fullName>
    </submittedName>
</protein>
<sequence>DVGFPPFEIDVQAFCEQQCEQHDGGYFAYPGDCCQFIVCSRLPASRGRGRIISNVMRCMFPLVWNSASATCDLEKRNPLCTSECHFGIVTPTTFTFPPLEENECIKGDRIYTKNDNNCFFVNRVQSSICCGSEGRFDLEECGCIEHHRLPTCDCIFCLAFERGEIIDVINTLYLNITGVHIEEFPLSADRHKGCFSGIGSSIKIPHFNNMIYGPIFSIAFFFEIPERFEDSQGVVNIPKQGLVSNGCCGGNGTIEFWIEGQKGYLNLITEKAELRNYQFDPYEDPLVPGQLIDITMVYCDPVLKIQYLGEPHDPITMGGDIIPTNCPLTVGNLNDVAGTEFPGCVENVIACRDCWSDPQVFALQQYDKLVVLCEP</sequence>
<dbReference type="InterPro" id="IPR002557">
    <property type="entry name" value="Chitin-bd_dom"/>
</dbReference>
<dbReference type="AlphaFoldDB" id="A0A8J1TCW1"/>
<evidence type="ECO:0000313" key="1">
    <source>
        <dbReference type="EMBL" id="CAH1798792.1"/>
    </source>
</evidence>
<organism evidence="1 2">
    <name type="scientific">Owenia fusiformis</name>
    <name type="common">Polychaete worm</name>
    <dbReference type="NCBI Taxonomy" id="6347"/>
    <lineage>
        <taxon>Eukaryota</taxon>
        <taxon>Metazoa</taxon>
        <taxon>Spiralia</taxon>
        <taxon>Lophotrochozoa</taxon>
        <taxon>Annelida</taxon>
        <taxon>Polychaeta</taxon>
        <taxon>Sedentaria</taxon>
        <taxon>Canalipalpata</taxon>
        <taxon>Sabellida</taxon>
        <taxon>Oweniida</taxon>
        <taxon>Oweniidae</taxon>
        <taxon>Owenia</taxon>
    </lineage>
</organism>
<dbReference type="SMART" id="SM00494">
    <property type="entry name" value="ChtBD2"/>
    <property type="match status" value="1"/>
</dbReference>
<gene>
    <name evidence="1" type="ORF">OFUS_LOCUS22883</name>
</gene>
<dbReference type="GO" id="GO:0005576">
    <property type="term" value="C:extracellular region"/>
    <property type="evidence" value="ECO:0007669"/>
    <property type="project" value="InterPro"/>
</dbReference>
<evidence type="ECO:0000313" key="2">
    <source>
        <dbReference type="Proteomes" id="UP000749559"/>
    </source>
</evidence>
<dbReference type="PROSITE" id="PS50940">
    <property type="entry name" value="CHIT_BIND_II"/>
    <property type="match status" value="1"/>
</dbReference>